<feature type="domain" description="Methyl-accepting transducer" evidence="7">
    <location>
        <begin position="268"/>
        <end position="483"/>
    </location>
</feature>
<evidence type="ECO:0000256" key="1">
    <source>
        <dbReference type="ARBA" id="ARBA00004370"/>
    </source>
</evidence>
<evidence type="ECO:0000256" key="4">
    <source>
        <dbReference type="PROSITE-ProRule" id="PRU00284"/>
    </source>
</evidence>
<dbReference type="Gene3D" id="1.10.287.950">
    <property type="entry name" value="Methyl-accepting chemotaxis protein"/>
    <property type="match status" value="1"/>
</dbReference>
<dbReference type="GO" id="GO:0004888">
    <property type="term" value="F:transmembrane signaling receptor activity"/>
    <property type="evidence" value="ECO:0007669"/>
    <property type="project" value="InterPro"/>
</dbReference>
<comment type="similarity">
    <text evidence="3">Belongs to the methyl-accepting chemotaxis (MCP) protein family.</text>
</comment>
<dbReference type="Proteomes" id="UP000561045">
    <property type="component" value="Unassembled WGS sequence"/>
</dbReference>
<dbReference type="Pfam" id="PF00015">
    <property type="entry name" value="MCPsignal"/>
    <property type="match status" value="1"/>
</dbReference>
<dbReference type="InterPro" id="IPR004090">
    <property type="entry name" value="Chemotax_Me-accpt_rcpt"/>
</dbReference>
<feature type="region of interest" description="Disordered" evidence="5">
    <location>
        <begin position="286"/>
        <end position="317"/>
    </location>
</feature>
<feature type="transmembrane region" description="Helical" evidence="6">
    <location>
        <begin position="184"/>
        <end position="206"/>
    </location>
</feature>
<dbReference type="SUPFAM" id="SSF58104">
    <property type="entry name" value="Methyl-accepting chemotaxis protein (MCP) signaling domain"/>
    <property type="match status" value="1"/>
</dbReference>
<dbReference type="InterPro" id="IPR004089">
    <property type="entry name" value="MCPsignal_dom"/>
</dbReference>
<dbReference type="FunFam" id="1.10.287.950:FF:000001">
    <property type="entry name" value="Methyl-accepting chemotaxis sensory transducer"/>
    <property type="match status" value="1"/>
</dbReference>
<dbReference type="PRINTS" id="PR00260">
    <property type="entry name" value="CHEMTRNSDUCR"/>
</dbReference>
<organism evidence="9 10">
    <name type="scientific">Niveibacterium umoris</name>
    <dbReference type="NCBI Taxonomy" id="1193620"/>
    <lineage>
        <taxon>Bacteria</taxon>
        <taxon>Pseudomonadati</taxon>
        <taxon>Pseudomonadota</taxon>
        <taxon>Betaproteobacteria</taxon>
        <taxon>Rhodocyclales</taxon>
        <taxon>Rhodocyclaceae</taxon>
        <taxon>Niveibacterium</taxon>
    </lineage>
</organism>
<evidence type="ECO:0000256" key="5">
    <source>
        <dbReference type="SAM" id="MobiDB-lite"/>
    </source>
</evidence>
<reference evidence="9 10" key="1">
    <citation type="submission" date="2020-08" db="EMBL/GenBank/DDBJ databases">
        <title>Genomic Encyclopedia of Type Strains, Phase IV (KMG-IV): sequencing the most valuable type-strain genomes for metagenomic binning, comparative biology and taxonomic classification.</title>
        <authorList>
            <person name="Goeker M."/>
        </authorList>
    </citation>
    <scope>NUCLEOTIDE SEQUENCE [LARGE SCALE GENOMIC DNA]</scope>
    <source>
        <strain evidence="9 10">DSM 106739</strain>
    </source>
</reference>
<dbReference type="PROSITE" id="PS50111">
    <property type="entry name" value="CHEMOTAXIS_TRANSDUC_2"/>
    <property type="match status" value="1"/>
</dbReference>
<sequence>MKLVHKMLGLVLAALVGIVILVGVNYQKANDLFEAANFATVNVVPSLVAIAAINNATGDNVTAVWRMAQAKTPAEIAEIEQYISANSKKANEAFATYEKDLIADDKDRALLKEEMGIRDAIRSGRGKFVDLLKQGKRPEAMAVLSDELVPLFDKYDKALDAHMQYNVEIGKGAEKSALEVKARATTVALATAALTLLAVGAIGFFVTRSITRSLGGEPDYASDVVQRVAEGDLTVSIETAKGDETSLLAAMKRMVERLTGTITEISDNATALASVSEEISASAQTLSQNASEQAASVEETSSAVEEISSTVAQNTENARVTDTMATTSASEAGEGGAAVKETVAAMRQIASKIGIIDDIAYQTNLLALNAAIEAARAGEHGKGFAVVAAEVRKLAERSQVAAQEISGLAGNSVAMAERAGGLLDQMVPAIRKTADLVQEISAASREQAHGLGQISSAMSQLAETTQANASASEQLSSSSEEMSAQAVQLQELVGFFKVANAAPARGHGASRSVRKGAARPAAGGVRRSALDRGDDPVDESSFTRF</sequence>
<feature type="compositionally biased region" description="Low complexity" evidence="5">
    <location>
        <begin position="518"/>
        <end position="527"/>
    </location>
</feature>
<dbReference type="SMART" id="SM00283">
    <property type="entry name" value="MA"/>
    <property type="match status" value="1"/>
</dbReference>
<gene>
    <name evidence="9" type="ORF">GGR36_003656</name>
</gene>
<keyword evidence="6" id="KW-0472">Membrane</keyword>
<dbReference type="PROSITE" id="PS50885">
    <property type="entry name" value="HAMP"/>
    <property type="match status" value="1"/>
</dbReference>
<dbReference type="GO" id="GO:0005886">
    <property type="term" value="C:plasma membrane"/>
    <property type="evidence" value="ECO:0007669"/>
    <property type="project" value="TreeGrafter"/>
</dbReference>
<dbReference type="Pfam" id="PF12729">
    <property type="entry name" value="4HB_MCP_1"/>
    <property type="match status" value="1"/>
</dbReference>
<keyword evidence="10" id="KW-1185">Reference proteome</keyword>
<comment type="caution">
    <text evidence="9">The sequence shown here is derived from an EMBL/GenBank/DDBJ whole genome shotgun (WGS) entry which is preliminary data.</text>
</comment>
<evidence type="ECO:0000256" key="2">
    <source>
        <dbReference type="ARBA" id="ARBA00022500"/>
    </source>
</evidence>
<feature type="transmembrane region" description="Helical" evidence="6">
    <location>
        <begin position="7"/>
        <end position="26"/>
    </location>
</feature>
<dbReference type="AlphaFoldDB" id="A0A840BMV8"/>
<evidence type="ECO:0000259" key="7">
    <source>
        <dbReference type="PROSITE" id="PS50111"/>
    </source>
</evidence>
<proteinExistence type="inferred from homology"/>
<feature type="compositionally biased region" description="Low complexity" evidence="5">
    <location>
        <begin position="290"/>
        <end position="312"/>
    </location>
</feature>
<protein>
    <submittedName>
        <fullName evidence="9">Methyl-accepting chemotaxis protein</fullName>
    </submittedName>
</protein>
<name>A0A840BMV8_9RHOO</name>
<dbReference type="InterPro" id="IPR003660">
    <property type="entry name" value="HAMP_dom"/>
</dbReference>
<evidence type="ECO:0000256" key="6">
    <source>
        <dbReference type="SAM" id="Phobius"/>
    </source>
</evidence>
<comment type="subcellular location">
    <subcellularLocation>
        <location evidence="1">Membrane</location>
    </subcellularLocation>
</comment>
<evidence type="ECO:0000313" key="10">
    <source>
        <dbReference type="Proteomes" id="UP000561045"/>
    </source>
</evidence>
<dbReference type="InterPro" id="IPR024478">
    <property type="entry name" value="HlyB_4HB_MCP"/>
</dbReference>
<dbReference type="PANTHER" id="PTHR43531:SF11">
    <property type="entry name" value="METHYL-ACCEPTING CHEMOTAXIS PROTEIN 3"/>
    <property type="match status" value="1"/>
</dbReference>
<dbReference type="GO" id="GO:0006935">
    <property type="term" value="P:chemotaxis"/>
    <property type="evidence" value="ECO:0007669"/>
    <property type="project" value="UniProtKB-KW"/>
</dbReference>
<feature type="region of interest" description="Disordered" evidence="5">
    <location>
        <begin position="506"/>
        <end position="545"/>
    </location>
</feature>
<keyword evidence="4" id="KW-0807">Transducer</keyword>
<keyword evidence="6" id="KW-0812">Transmembrane</keyword>
<dbReference type="GO" id="GO:0007165">
    <property type="term" value="P:signal transduction"/>
    <property type="evidence" value="ECO:0007669"/>
    <property type="project" value="UniProtKB-KW"/>
</dbReference>
<keyword evidence="6" id="KW-1133">Transmembrane helix</keyword>
<dbReference type="EMBL" id="JACIET010000002">
    <property type="protein sequence ID" value="MBB4014310.1"/>
    <property type="molecule type" value="Genomic_DNA"/>
</dbReference>
<feature type="domain" description="HAMP" evidence="8">
    <location>
        <begin position="222"/>
        <end position="263"/>
    </location>
</feature>
<accession>A0A840BMV8</accession>
<keyword evidence="2" id="KW-0145">Chemotaxis</keyword>
<dbReference type="RefSeq" id="WP_183636202.1">
    <property type="nucleotide sequence ID" value="NZ_BAABLE010000005.1"/>
</dbReference>
<evidence type="ECO:0000259" key="8">
    <source>
        <dbReference type="PROSITE" id="PS50885"/>
    </source>
</evidence>
<feature type="transmembrane region" description="Helical" evidence="6">
    <location>
        <begin position="38"/>
        <end position="57"/>
    </location>
</feature>
<dbReference type="InterPro" id="IPR051310">
    <property type="entry name" value="MCP_chemotaxis"/>
</dbReference>
<dbReference type="PANTHER" id="PTHR43531">
    <property type="entry name" value="PROTEIN ICFG"/>
    <property type="match status" value="1"/>
</dbReference>
<dbReference type="InterPro" id="IPR047347">
    <property type="entry name" value="YvaQ-like_sensor"/>
</dbReference>
<evidence type="ECO:0000256" key="3">
    <source>
        <dbReference type="ARBA" id="ARBA00029447"/>
    </source>
</evidence>
<evidence type="ECO:0000313" key="9">
    <source>
        <dbReference type="EMBL" id="MBB4014310.1"/>
    </source>
</evidence>
<dbReference type="CDD" id="cd19411">
    <property type="entry name" value="MCP2201-like_sensor"/>
    <property type="match status" value="1"/>
</dbReference>